<dbReference type="SUPFAM" id="SSF81321">
    <property type="entry name" value="Family A G protein-coupled receptor-like"/>
    <property type="match status" value="1"/>
</dbReference>
<evidence type="ECO:0000259" key="7">
    <source>
        <dbReference type="PROSITE" id="PS50262"/>
    </source>
</evidence>
<keyword evidence="3 6" id="KW-1133">Transmembrane helix</keyword>
<feature type="transmembrane region" description="Helical" evidence="6">
    <location>
        <begin position="298"/>
        <end position="319"/>
    </location>
</feature>
<feature type="transmembrane region" description="Helical" evidence="6">
    <location>
        <begin position="237"/>
        <end position="264"/>
    </location>
</feature>
<gene>
    <name evidence="8" type="ORF">Ciccas_006946</name>
</gene>
<evidence type="ECO:0000256" key="2">
    <source>
        <dbReference type="ARBA" id="ARBA00022692"/>
    </source>
</evidence>
<dbReference type="PANTHER" id="PTHR46641">
    <property type="entry name" value="FMRFAMIDE RECEPTOR-RELATED"/>
    <property type="match status" value="1"/>
</dbReference>
<dbReference type="GO" id="GO:0016020">
    <property type="term" value="C:membrane"/>
    <property type="evidence" value="ECO:0007669"/>
    <property type="project" value="UniProtKB-SubCell"/>
</dbReference>
<evidence type="ECO:0000313" key="9">
    <source>
        <dbReference type="Proteomes" id="UP001626550"/>
    </source>
</evidence>
<dbReference type="Pfam" id="PF00001">
    <property type="entry name" value="7tm_1"/>
    <property type="match status" value="1"/>
</dbReference>
<sequence>MSESVDLKNASILFFLRIVNNTKCREKLTTNKPYEDDNTFFIFLLVIAGLNLVLNGLCVQIFRHPLWKNSAMSSLLKGLSLIEVFFGLSTLLHIVYYFIDITIIFDLNKQVLDGIKEMPSEIYTEAVKGRMYSTVVQCFLQWQMAFWQISRNWSVVLMAAYRYDVVCRPLNHVTLFQQHRVKYMHLLVILLSSIFTLPRAFERNYYICWPAGNIYEPGSKEDDSMKLKSLYHLCYNAIAYFLVQILGPVFCVSVLSFFVIRAIAKRRHFHKNRKQQTLPMRGNAPQKPEKLRPGGDKLVLALCFTFFLMEMPSFFSKIIQSLDDYNVFGKFANVMIYFDSTMNVIVYMLSNPTFRIVFMKIYGPYFKWCKCICGEEQLVELEQDPDKECKAVDTITRIDVAMEGKVLKHRNEMRRKSRDPSRENDASQDIINSHKQVDDIDQFANNIHE</sequence>
<evidence type="ECO:0000313" key="8">
    <source>
        <dbReference type="EMBL" id="KAL3314438.1"/>
    </source>
</evidence>
<keyword evidence="9" id="KW-1185">Reference proteome</keyword>
<feature type="transmembrane region" description="Helical" evidence="6">
    <location>
        <begin position="40"/>
        <end position="62"/>
    </location>
</feature>
<evidence type="ECO:0000256" key="6">
    <source>
        <dbReference type="SAM" id="Phobius"/>
    </source>
</evidence>
<dbReference type="AlphaFoldDB" id="A0ABD2Q4A3"/>
<protein>
    <recommendedName>
        <fullName evidence="7">G-protein coupled receptors family 1 profile domain-containing protein</fullName>
    </recommendedName>
</protein>
<comment type="subcellular location">
    <subcellularLocation>
        <location evidence="1">Membrane</location>
    </subcellularLocation>
</comment>
<evidence type="ECO:0000256" key="5">
    <source>
        <dbReference type="SAM" id="MobiDB-lite"/>
    </source>
</evidence>
<keyword evidence="4 6" id="KW-0472">Membrane</keyword>
<keyword evidence="2 6" id="KW-0812">Transmembrane</keyword>
<proteinExistence type="predicted"/>
<evidence type="ECO:0000256" key="4">
    <source>
        <dbReference type="ARBA" id="ARBA00023136"/>
    </source>
</evidence>
<feature type="region of interest" description="Disordered" evidence="5">
    <location>
        <begin position="410"/>
        <end position="431"/>
    </location>
</feature>
<dbReference type="InterPro" id="IPR017452">
    <property type="entry name" value="GPCR_Rhodpsn_7TM"/>
</dbReference>
<evidence type="ECO:0000256" key="1">
    <source>
        <dbReference type="ARBA" id="ARBA00004370"/>
    </source>
</evidence>
<comment type="caution">
    <text evidence="8">The sequence shown here is derived from an EMBL/GenBank/DDBJ whole genome shotgun (WGS) entry which is preliminary data.</text>
</comment>
<dbReference type="EMBL" id="JBJKFK010000999">
    <property type="protein sequence ID" value="KAL3314438.1"/>
    <property type="molecule type" value="Genomic_DNA"/>
</dbReference>
<feature type="transmembrane region" description="Helical" evidence="6">
    <location>
        <begin position="183"/>
        <end position="201"/>
    </location>
</feature>
<feature type="transmembrane region" description="Helical" evidence="6">
    <location>
        <begin position="74"/>
        <end position="99"/>
    </location>
</feature>
<reference evidence="8 9" key="1">
    <citation type="submission" date="2024-11" db="EMBL/GenBank/DDBJ databases">
        <title>Adaptive evolution of stress response genes in parasites aligns with host niche diversity.</title>
        <authorList>
            <person name="Hahn C."/>
            <person name="Resl P."/>
        </authorList>
    </citation>
    <scope>NUCLEOTIDE SEQUENCE [LARGE SCALE GENOMIC DNA]</scope>
    <source>
        <strain evidence="8">EGGRZ-B1_66</strain>
        <tissue evidence="8">Body</tissue>
    </source>
</reference>
<dbReference type="PANTHER" id="PTHR46641:SF2">
    <property type="entry name" value="FMRFAMIDE RECEPTOR"/>
    <property type="match status" value="1"/>
</dbReference>
<name>A0ABD2Q4A3_9PLAT</name>
<accession>A0ABD2Q4A3</accession>
<evidence type="ECO:0000256" key="3">
    <source>
        <dbReference type="ARBA" id="ARBA00022989"/>
    </source>
</evidence>
<dbReference type="InterPro" id="IPR000276">
    <property type="entry name" value="GPCR_Rhodpsn"/>
</dbReference>
<dbReference type="Gene3D" id="1.20.1070.10">
    <property type="entry name" value="Rhodopsin 7-helix transmembrane proteins"/>
    <property type="match status" value="1"/>
</dbReference>
<feature type="transmembrane region" description="Helical" evidence="6">
    <location>
        <begin position="331"/>
        <end position="350"/>
    </location>
</feature>
<dbReference type="PROSITE" id="PS50262">
    <property type="entry name" value="G_PROTEIN_RECEP_F1_2"/>
    <property type="match status" value="1"/>
</dbReference>
<dbReference type="Proteomes" id="UP001626550">
    <property type="component" value="Unassembled WGS sequence"/>
</dbReference>
<dbReference type="InterPro" id="IPR052954">
    <property type="entry name" value="GPCR-Ligand_Int"/>
</dbReference>
<feature type="domain" description="G-protein coupled receptors family 1 profile" evidence="7">
    <location>
        <begin position="54"/>
        <end position="347"/>
    </location>
</feature>
<organism evidence="8 9">
    <name type="scientific">Cichlidogyrus casuarinus</name>
    <dbReference type="NCBI Taxonomy" id="1844966"/>
    <lineage>
        <taxon>Eukaryota</taxon>
        <taxon>Metazoa</taxon>
        <taxon>Spiralia</taxon>
        <taxon>Lophotrochozoa</taxon>
        <taxon>Platyhelminthes</taxon>
        <taxon>Monogenea</taxon>
        <taxon>Monopisthocotylea</taxon>
        <taxon>Dactylogyridea</taxon>
        <taxon>Ancyrocephalidae</taxon>
        <taxon>Cichlidogyrus</taxon>
    </lineage>
</organism>